<keyword evidence="3" id="KW-0378">Hydrolase</keyword>
<dbReference type="GO" id="GO:0071111">
    <property type="term" value="F:cyclic-guanylate-specific phosphodiesterase activity"/>
    <property type="evidence" value="ECO:0007669"/>
    <property type="project" value="UniProtKB-EC"/>
</dbReference>
<dbReference type="InterPro" id="IPR050706">
    <property type="entry name" value="Cyclic-di-GMP_PDE-like"/>
</dbReference>
<dbReference type="InterPro" id="IPR035919">
    <property type="entry name" value="EAL_sf"/>
</dbReference>
<dbReference type="CDD" id="cd01949">
    <property type="entry name" value="GGDEF"/>
    <property type="match status" value="1"/>
</dbReference>
<dbReference type="PROSITE" id="PS50883">
    <property type="entry name" value="EAL"/>
    <property type="match status" value="1"/>
</dbReference>
<dbReference type="AlphaFoldDB" id="A0A381I590"/>
<dbReference type="CDD" id="cd01948">
    <property type="entry name" value="EAL"/>
    <property type="match status" value="1"/>
</dbReference>
<dbReference type="InterPro" id="IPR000160">
    <property type="entry name" value="GGDEF_dom"/>
</dbReference>
<dbReference type="PROSITE" id="PS50887">
    <property type="entry name" value="GGDEF"/>
    <property type="match status" value="1"/>
</dbReference>
<dbReference type="PANTHER" id="PTHR33121:SF71">
    <property type="entry name" value="OXYGEN SENSOR PROTEIN DOSP"/>
    <property type="match status" value="1"/>
</dbReference>
<dbReference type="EC" id="3.1.4.52" evidence="3"/>
<dbReference type="InterPro" id="IPR029787">
    <property type="entry name" value="Nucleotide_cyclase"/>
</dbReference>
<protein>
    <submittedName>
        <fullName evidence="3">Signaling protein</fullName>
        <ecNumber evidence="3">3.1.4.52</ecNumber>
    </submittedName>
</protein>
<dbReference type="NCBIfam" id="TIGR00254">
    <property type="entry name" value="GGDEF"/>
    <property type="match status" value="1"/>
</dbReference>
<dbReference type="Pfam" id="PF00563">
    <property type="entry name" value="EAL"/>
    <property type="match status" value="1"/>
</dbReference>
<dbReference type="SUPFAM" id="SSF141868">
    <property type="entry name" value="EAL domain-like"/>
    <property type="match status" value="1"/>
</dbReference>
<dbReference type="InterPro" id="IPR001633">
    <property type="entry name" value="EAL_dom"/>
</dbReference>
<dbReference type="Pfam" id="PF00990">
    <property type="entry name" value="GGDEF"/>
    <property type="match status" value="1"/>
</dbReference>
<dbReference type="EMBL" id="UFWD01000001">
    <property type="protein sequence ID" value="SUY21258.1"/>
    <property type="molecule type" value="Genomic_DNA"/>
</dbReference>
<dbReference type="SUPFAM" id="SSF55073">
    <property type="entry name" value="Nucleotide cyclase"/>
    <property type="match status" value="1"/>
</dbReference>
<dbReference type="Gene3D" id="3.30.70.270">
    <property type="match status" value="1"/>
</dbReference>
<dbReference type="Gene3D" id="3.20.20.450">
    <property type="entry name" value="EAL domain"/>
    <property type="match status" value="1"/>
</dbReference>
<dbReference type="SMART" id="SM00267">
    <property type="entry name" value="GGDEF"/>
    <property type="match status" value="1"/>
</dbReference>
<dbReference type="SMART" id="SM00052">
    <property type="entry name" value="EAL"/>
    <property type="match status" value="1"/>
</dbReference>
<dbReference type="InterPro" id="IPR043128">
    <property type="entry name" value="Rev_trsase/Diguanyl_cyclase"/>
</dbReference>
<accession>A0A381I590</accession>
<dbReference type="PANTHER" id="PTHR33121">
    <property type="entry name" value="CYCLIC DI-GMP PHOSPHODIESTERASE PDEF"/>
    <property type="match status" value="1"/>
</dbReference>
<evidence type="ECO:0000313" key="3">
    <source>
        <dbReference type="EMBL" id="SUY21258.1"/>
    </source>
</evidence>
<gene>
    <name evidence="3" type="primary">gmr_3</name>
    <name evidence="3" type="ORF">NCTC13307_00589</name>
</gene>
<feature type="domain" description="GGDEF" evidence="2">
    <location>
        <begin position="61"/>
        <end position="189"/>
    </location>
</feature>
<evidence type="ECO:0000259" key="2">
    <source>
        <dbReference type="PROSITE" id="PS50887"/>
    </source>
</evidence>
<sequence>MLKISSKNKLGEKQTHILVAIKNIDYLMQLHKNQKDTLTGLYNYESFCEQISLMLKRYPDKRYAIIMMDIDKFKVINDIYGVRGGDKALIYVAELIQKNIGSNGICCRMYADVFCIFYESYSDRDIHKVIYKIKNSLNRKKFEYMLVPCFGVYRILDNHIPITNACEMAGYAHKKVKKQSINNYIFYDDTIRNDALEEKQMEREMEYALENGQFHVYLQPKYNLNANKIVGAEALVRWVHPEKGIIPPIKFISLFEKNGFIIRLDMYVWEQVCSLIRKWIDLGEEPVPISVNVSRLHLHNPHFKEIV</sequence>
<feature type="domain" description="EAL" evidence="1">
    <location>
        <begin position="198"/>
        <end position="307"/>
    </location>
</feature>
<reference evidence="3" key="1">
    <citation type="submission" date="2018-06" db="EMBL/GenBank/DDBJ databases">
        <authorList>
            <consortium name="Pathogen Informatics"/>
            <person name="Doyle S."/>
        </authorList>
    </citation>
    <scope>NUCLEOTIDE SEQUENCE</scope>
    <source>
        <strain evidence="3">NCTC13307</strain>
    </source>
</reference>
<name>A0A381I590_CLODI</name>
<proteinExistence type="predicted"/>
<evidence type="ECO:0000259" key="1">
    <source>
        <dbReference type="PROSITE" id="PS50883"/>
    </source>
</evidence>
<organism evidence="3">
    <name type="scientific">Clostridioides difficile</name>
    <name type="common">Peptoclostridium difficile</name>
    <dbReference type="NCBI Taxonomy" id="1496"/>
    <lineage>
        <taxon>Bacteria</taxon>
        <taxon>Bacillati</taxon>
        <taxon>Bacillota</taxon>
        <taxon>Clostridia</taxon>
        <taxon>Peptostreptococcales</taxon>
        <taxon>Peptostreptococcaceae</taxon>
        <taxon>Clostridioides</taxon>
    </lineage>
</organism>